<name>A0A8T1H7K6_9STRA</name>
<dbReference type="EMBL" id="RCML01001430">
    <property type="protein sequence ID" value="KAG2962658.1"/>
    <property type="molecule type" value="Genomic_DNA"/>
</dbReference>
<reference evidence="5" key="1">
    <citation type="submission" date="2018-05" db="EMBL/GenBank/DDBJ databases">
        <title>Effector identification in a new, highly contiguous assembly of the strawberry crown rot pathogen Phytophthora cactorum.</title>
        <authorList>
            <person name="Armitage A.D."/>
            <person name="Nellist C.F."/>
            <person name="Bates H."/>
            <person name="Vickerstaff R.J."/>
            <person name="Harrison R.J."/>
        </authorList>
    </citation>
    <scope>NUCLEOTIDE SEQUENCE</scope>
    <source>
        <strain evidence="1">15-7</strain>
        <strain evidence="2">4032</strain>
        <strain evidence="3">4040</strain>
        <strain evidence="4">P415</strain>
        <strain evidence="5">P421</strain>
    </source>
</reference>
<evidence type="ECO:0000313" key="1">
    <source>
        <dbReference type="EMBL" id="KAG2829150.1"/>
    </source>
</evidence>
<dbReference type="EMBL" id="RCMI01001434">
    <property type="protein sequence ID" value="KAG2885153.1"/>
    <property type="molecule type" value="Genomic_DNA"/>
</dbReference>
<accession>A0A8T1H7K6</accession>
<comment type="caution">
    <text evidence="5">The sequence shown here is derived from an EMBL/GenBank/DDBJ whole genome shotgun (WGS) entry which is preliminary data.</text>
</comment>
<evidence type="ECO:0000313" key="6">
    <source>
        <dbReference type="Proteomes" id="UP000760860"/>
    </source>
</evidence>
<protein>
    <submittedName>
        <fullName evidence="5">Uncharacterized protein</fullName>
    </submittedName>
</protein>
<dbReference type="Proteomes" id="UP000774804">
    <property type="component" value="Unassembled WGS sequence"/>
</dbReference>
<evidence type="ECO:0000313" key="2">
    <source>
        <dbReference type="EMBL" id="KAG2885153.1"/>
    </source>
</evidence>
<dbReference type="Proteomes" id="UP000760860">
    <property type="component" value="Unassembled WGS sequence"/>
</dbReference>
<sequence>MRTRLLHCKCKACKAVAPYASCPWKGKTQTCILSNVVSISEFGQHVSPLRPPRRPRLTEEMKAFVRDMCTYNHNPMNIDNGIARRFQVAEATMPTLAIFQRFV</sequence>
<dbReference type="EMBL" id="RCMK01001427">
    <property type="protein sequence ID" value="KAG2894499.1"/>
    <property type="molecule type" value="Genomic_DNA"/>
</dbReference>
<dbReference type="Proteomes" id="UP000697107">
    <property type="component" value="Unassembled WGS sequence"/>
</dbReference>
<evidence type="ECO:0000313" key="3">
    <source>
        <dbReference type="EMBL" id="KAG2894499.1"/>
    </source>
</evidence>
<proteinExistence type="predicted"/>
<evidence type="ECO:0000313" key="5">
    <source>
        <dbReference type="EMBL" id="KAG3208029.1"/>
    </source>
</evidence>
<dbReference type="EMBL" id="RCMV01001572">
    <property type="protein sequence ID" value="KAG3208029.1"/>
    <property type="molecule type" value="Genomic_DNA"/>
</dbReference>
<gene>
    <name evidence="1" type="ORF">PC113_g21335</name>
    <name evidence="2" type="ORF">PC115_g21087</name>
    <name evidence="3" type="ORF">PC117_g23472</name>
    <name evidence="4" type="ORF">PC118_g21313</name>
    <name evidence="5" type="ORF">PC129_g20943</name>
</gene>
<evidence type="ECO:0000313" key="4">
    <source>
        <dbReference type="EMBL" id="KAG2962658.1"/>
    </source>
</evidence>
<dbReference type="Proteomes" id="UP000735874">
    <property type="component" value="Unassembled WGS sequence"/>
</dbReference>
<dbReference type="Proteomes" id="UP000736787">
    <property type="component" value="Unassembled WGS sequence"/>
</dbReference>
<dbReference type="VEuPathDB" id="FungiDB:PC110_g15403"/>
<dbReference type="EMBL" id="RCMG01001366">
    <property type="protein sequence ID" value="KAG2829150.1"/>
    <property type="molecule type" value="Genomic_DNA"/>
</dbReference>
<dbReference type="AlphaFoldDB" id="A0A8T1H7K6"/>
<organism evidence="5 6">
    <name type="scientific">Phytophthora cactorum</name>
    <dbReference type="NCBI Taxonomy" id="29920"/>
    <lineage>
        <taxon>Eukaryota</taxon>
        <taxon>Sar</taxon>
        <taxon>Stramenopiles</taxon>
        <taxon>Oomycota</taxon>
        <taxon>Peronosporomycetes</taxon>
        <taxon>Peronosporales</taxon>
        <taxon>Peronosporaceae</taxon>
        <taxon>Phytophthora</taxon>
    </lineage>
</organism>